<gene>
    <name evidence="2" type="ORF">GGR95_000427</name>
</gene>
<evidence type="ECO:0000256" key="1">
    <source>
        <dbReference type="SAM" id="SignalP"/>
    </source>
</evidence>
<sequence>MNHTLKTLGLFGLAMTYGTMAFAQDTGFTWEGSLEVGVDSTVSSDDKDAEFSDGYLTLEAAFEAQISDRISAFGGLTLETVTDADDDRAFEDMGLYVSELGLRFAFGDTVVSVGKLSPVFAVAWDDAPGFYGTSLSGDYELSEMIGLIVDTPVAAAGGTLSFAAFYADDTFLSDSVGEKRGRNSVAAGGVGNTGKLNNFSVQYTQEFGETTAWVGARHLSAGKDDVSDETGVVVGASHDFGNGFDAIFEVAHFNGAGGTDENATYATLGGAYAMDDWTFSAVATVIDTETTTDSMIALGVDRAITDAVEVNFGVARFDVGGEKSTAVGLAAVLSF</sequence>
<dbReference type="EMBL" id="JACIEI010000001">
    <property type="protein sequence ID" value="MBB3992808.1"/>
    <property type="molecule type" value="Genomic_DNA"/>
</dbReference>
<name>A0A7W6GZP4_9RHOB</name>
<keyword evidence="1" id="KW-0732">Signal</keyword>
<accession>A0A7W6GZP4</accession>
<comment type="caution">
    <text evidence="2">The sequence shown here is derived from an EMBL/GenBank/DDBJ whole genome shotgun (WGS) entry which is preliminary data.</text>
</comment>
<dbReference type="SUPFAM" id="SSF56935">
    <property type="entry name" value="Porins"/>
    <property type="match status" value="1"/>
</dbReference>
<feature type="chain" id="PRO_5030808611" description="Porin" evidence="1">
    <location>
        <begin position="24"/>
        <end position="335"/>
    </location>
</feature>
<dbReference type="Proteomes" id="UP000530268">
    <property type="component" value="Unassembled WGS sequence"/>
</dbReference>
<dbReference type="Gene3D" id="2.40.160.10">
    <property type="entry name" value="Porin"/>
    <property type="match status" value="1"/>
</dbReference>
<dbReference type="RefSeq" id="WP_184562257.1">
    <property type="nucleotide sequence ID" value="NZ_JACIEI010000001.1"/>
</dbReference>
<keyword evidence="3" id="KW-1185">Reference proteome</keyword>
<protein>
    <recommendedName>
        <fullName evidence="4">Porin</fullName>
    </recommendedName>
</protein>
<evidence type="ECO:0008006" key="4">
    <source>
        <dbReference type="Google" id="ProtNLM"/>
    </source>
</evidence>
<evidence type="ECO:0000313" key="2">
    <source>
        <dbReference type="EMBL" id="MBB3992808.1"/>
    </source>
</evidence>
<organism evidence="2 3">
    <name type="scientific">Sulfitobacter undariae</name>
    <dbReference type="NCBI Taxonomy" id="1563671"/>
    <lineage>
        <taxon>Bacteria</taxon>
        <taxon>Pseudomonadati</taxon>
        <taxon>Pseudomonadota</taxon>
        <taxon>Alphaproteobacteria</taxon>
        <taxon>Rhodobacterales</taxon>
        <taxon>Roseobacteraceae</taxon>
        <taxon>Sulfitobacter</taxon>
    </lineage>
</organism>
<reference evidence="2 3" key="1">
    <citation type="submission" date="2020-08" db="EMBL/GenBank/DDBJ databases">
        <title>Genomic Encyclopedia of Type Strains, Phase IV (KMG-IV): sequencing the most valuable type-strain genomes for metagenomic binning, comparative biology and taxonomic classification.</title>
        <authorList>
            <person name="Goeker M."/>
        </authorList>
    </citation>
    <scope>NUCLEOTIDE SEQUENCE [LARGE SCALE GENOMIC DNA]</scope>
    <source>
        <strain evidence="2 3">DSM 102234</strain>
    </source>
</reference>
<proteinExistence type="predicted"/>
<dbReference type="AlphaFoldDB" id="A0A7W6GZP4"/>
<evidence type="ECO:0000313" key="3">
    <source>
        <dbReference type="Proteomes" id="UP000530268"/>
    </source>
</evidence>
<dbReference type="InterPro" id="IPR023614">
    <property type="entry name" value="Porin_dom_sf"/>
</dbReference>
<feature type="signal peptide" evidence="1">
    <location>
        <begin position="1"/>
        <end position="23"/>
    </location>
</feature>